<organism evidence="2 3">
    <name type="scientific">Daedalea quercina L-15889</name>
    <dbReference type="NCBI Taxonomy" id="1314783"/>
    <lineage>
        <taxon>Eukaryota</taxon>
        <taxon>Fungi</taxon>
        <taxon>Dikarya</taxon>
        <taxon>Basidiomycota</taxon>
        <taxon>Agaricomycotina</taxon>
        <taxon>Agaricomycetes</taxon>
        <taxon>Polyporales</taxon>
        <taxon>Fomitopsis</taxon>
    </lineage>
</organism>
<dbReference type="STRING" id="1314783.A0A165NSF2"/>
<dbReference type="AlphaFoldDB" id="A0A165NSF2"/>
<dbReference type="Proteomes" id="UP000076727">
    <property type="component" value="Unassembled WGS sequence"/>
</dbReference>
<sequence length="349" mass="36127">MAPSTQKVLYLTKKQGPFEVHSAAVPTPGPGQILVKVVATALNPIDWKIQAFGIFIETFPATLGSDAAGTVEELGAGVTGFAKGDRVISQGMFSANAQATFQQYVIFNAQVTTKIPPNLTFEQAATIPATLGTAAIGLFHQDKKDASAALYPPWLDGGLGKYKNEPIFVVGGASSVGTFVIQLAKLAGFNPIITTASPHNAGALKAFGATAVLDRNQPADAIVAEVKKLTGGAPVKTVFDAVSLADTQNVAYDVLAPGGTLVLVLPPEIKKTVADKHIVGVQGNVNIPDSLELGAALYAKLGGWLADGSIKPTKVEVLPNGLEGIIGGLQKLQQGISHVKLVAHPQETA</sequence>
<dbReference type="SUPFAM" id="SSF51735">
    <property type="entry name" value="NAD(P)-binding Rossmann-fold domains"/>
    <property type="match status" value="1"/>
</dbReference>
<dbReference type="Gene3D" id="3.40.50.720">
    <property type="entry name" value="NAD(P)-binding Rossmann-like Domain"/>
    <property type="match status" value="1"/>
</dbReference>
<keyword evidence="3" id="KW-1185">Reference proteome</keyword>
<dbReference type="InterPro" id="IPR020843">
    <property type="entry name" value="ER"/>
</dbReference>
<evidence type="ECO:0000313" key="2">
    <source>
        <dbReference type="EMBL" id="KZT67314.1"/>
    </source>
</evidence>
<dbReference type="SMART" id="SM00829">
    <property type="entry name" value="PKS_ER"/>
    <property type="match status" value="1"/>
</dbReference>
<protein>
    <submittedName>
        <fullName evidence="2">GroES-like protein</fullName>
    </submittedName>
</protein>
<dbReference type="InterPro" id="IPR013149">
    <property type="entry name" value="ADH-like_C"/>
</dbReference>
<dbReference type="Pfam" id="PF00107">
    <property type="entry name" value="ADH_zinc_N"/>
    <property type="match status" value="1"/>
</dbReference>
<feature type="domain" description="Enoyl reductase (ER)" evidence="1">
    <location>
        <begin position="16"/>
        <end position="343"/>
    </location>
</feature>
<dbReference type="CDD" id="cd08249">
    <property type="entry name" value="enoyl_reductase_like"/>
    <property type="match status" value="1"/>
</dbReference>
<dbReference type="OrthoDB" id="3233595at2759"/>
<evidence type="ECO:0000259" key="1">
    <source>
        <dbReference type="SMART" id="SM00829"/>
    </source>
</evidence>
<dbReference type="PANTHER" id="PTHR45348:SF2">
    <property type="entry name" value="ZINC-TYPE ALCOHOL DEHYDROGENASE-LIKE PROTEIN C2E1P3.01"/>
    <property type="match status" value="1"/>
</dbReference>
<dbReference type="PANTHER" id="PTHR45348">
    <property type="entry name" value="HYPOTHETICAL OXIDOREDUCTASE (EUROFUNG)"/>
    <property type="match status" value="1"/>
</dbReference>
<reference evidence="2 3" key="1">
    <citation type="journal article" date="2016" name="Mol. Biol. Evol.">
        <title>Comparative Genomics of Early-Diverging Mushroom-Forming Fungi Provides Insights into the Origins of Lignocellulose Decay Capabilities.</title>
        <authorList>
            <person name="Nagy L.G."/>
            <person name="Riley R."/>
            <person name="Tritt A."/>
            <person name="Adam C."/>
            <person name="Daum C."/>
            <person name="Floudas D."/>
            <person name="Sun H."/>
            <person name="Yadav J.S."/>
            <person name="Pangilinan J."/>
            <person name="Larsson K.H."/>
            <person name="Matsuura K."/>
            <person name="Barry K."/>
            <person name="Labutti K."/>
            <person name="Kuo R."/>
            <person name="Ohm R.A."/>
            <person name="Bhattacharya S.S."/>
            <person name="Shirouzu T."/>
            <person name="Yoshinaga Y."/>
            <person name="Martin F.M."/>
            <person name="Grigoriev I.V."/>
            <person name="Hibbett D.S."/>
        </authorList>
    </citation>
    <scope>NUCLEOTIDE SEQUENCE [LARGE SCALE GENOMIC DNA]</scope>
    <source>
        <strain evidence="2 3">L-15889</strain>
    </source>
</reference>
<dbReference type="InterPro" id="IPR011032">
    <property type="entry name" value="GroES-like_sf"/>
</dbReference>
<dbReference type="Pfam" id="PF08240">
    <property type="entry name" value="ADH_N"/>
    <property type="match status" value="1"/>
</dbReference>
<accession>A0A165NSF2</accession>
<dbReference type="InterPro" id="IPR036291">
    <property type="entry name" value="NAD(P)-bd_dom_sf"/>
</dbReference>
<name>A0A165NSF2_9APHY</name>
<dbReference type="SUPFAM" id="SSF50129">
    <property type="entry name" value="GroES-like"/>
    <property type="match status" value="1"/>
</dbReference>
<proteinExistence type="predicted"/>
<dbReference type="Gene3D" id="3.90.180.10">
    <property type="entry name" value="Medium-chain alcohol dehydrogenases, catalytic domain"/>
    <property type="match status" value="1"/>
</dbReference>
<gene>
    <name evidence="2" type="ORF">DAEQUDRAFT_673545</name>
</gene>
<evidence type="ECO:0000313" key="3">
    <source>
        <dbReference type="Proteomes" id="UP000076727"/>
    </source>
</evidence>
<dbReference type="InterPro" id="IPR013154">
    <property type="entry name" value="ADH-like_N"/>
</dbReference>
<dbReference type="EMBL" id="KV429078">
    <property type="protein sequence ID" value="KZT67314.1"/>
    <property type="molecule type" value="Genomic_DNA"/>
</dbReference>
<dbReference type="InterPro" id="IPR047122">
    <property type="entry name" value="Trans-enoyl_RdTase-like"/>
</dbReference>
<dbReference type="GO" id="GO:0016651">
    <property type="term" value="F:oxidoreductase activity, acting on NAD(P)H"/>
    <property type="evidence" value="ECO:0007669"/>
    <property type="project" value="InterPro"/>
</dbReference>